<evidence type="ECO:0000256" key="8">
    <source>
        <dbReference type="ARBA" id="ARBA00051993"/>
    </source>
</evidence>
<comment type="similarity">
    <text evidence="3">Belongs to the class-I pyridoxal-phosphate-dependent aminotransferase family.</text>
</comment>
<proteinExistence type="inferred from homology"/>
<dbReference type="RefSeq" id="XP_038744636.1">
    <property type="nucleotide sequence ID" value="XM_038890158.1"/>
</dbReference>
<dbReference type="GO" id="GO:0030170">
    <property type="term" value="F:pyridoxal phosphate binding"/>
    <property type="evidence" value="ECO:0007669"/>
    <property type="project" value="InterPro"/>
</dbReference>
<sequence length="529" mass="59009">MGDYIDSSTDSFAEGSAPNLQPNRRQVHPAQWGVAAPCSSEDFKTKTHERKPLAKDWSHRLSSESSKRKGSSLKSAIKHLQKPDLISLGGGLPLSEFFPFDTISFTPGFVPSTARKPASSSSREAHQAGKNDIAEGRSVFDVSVALNYGQGSGSAQLLRWITEHTELVHDPPYLDWQCTMTIGNTSALDMAFRMLTKQGDLVLSDSYTFASAVETALPMGVKFFGVEMDREGLLPDRLMEVLDNWDEAERGAEKPFLLYLVPTGQNPTGSTQSLERRKAIYRVAQKHDLIILEDDPYYFIQMDPYVPPSKNCSTSSTAAPAPADLLKMIVPSYLSIDVDGRVMRMDSFSKVISPGSRVGWITAPQAIVDRYKGHADVSTQGPSGFSQLALFKLLDEFWGHAGYLEWLLHLRREYTKRRDFMICSCEQHLPKDIVSWEPAEAGMFLWLRVSWDKHPDASVKSASKIEEEIWQQTIEHGALVARGSWFNAADDISCQDIFFRVTFAAAPLEKVDEAVKRLGNALRSCFQLL</sequence>
<accession>A0A9P6LJQ8</accession>
<evidence type="ECO:0000256" key="6">
    <source>
        <dbReference type="ARBA" id="ARBA00022679"/>
    </source>
</evidence>
<dbReference type="GeneID" id="62163232"/>
<dbReference type="GO" id="GO:0009074">
    <property type="term" value="P:aromatic amino acid family catabolic process"/>
    <property type="evidence" value="ECO:0007669"/>
    <property type="project" value="TreeGrafter"/>
</dbReference>
<feature type="domain" description="Aminotransferase class I/classII large" evidence="11">
    <location>
        <begin position="179"/>
        <end position="518"/>
    </location>
</feature>
<keyword evidence="13" id="KW-1185">Reference proteome</keyword>
<protein>
    <recommendedName>
        <fullName evidence="9">aromatic-amino-acid transaminase</fullName>
        <ecNumber evidence="9">2.6.1.57</ecNumber>
    </recommendedName>
</protein>
<evidence type="ECO:0000313" key="13">
    <source>
        <dbReference type="Proteomes" id="UP000781932"/>
    </source>
</evidence>
<dbReference type="FunFam" id="3.40.640.10:FF:000074">
    <property type="entry name" value="Aromatic amino acid aminotransferase"/>
    <property type="match status" value="1"/>
</dbReference>
<evidence type="ECO:0000256" key="10">
    <source>
        <dbReference type="SAM" id="MobiDB-lite"/>
    </source>
</evidence>
<name>A0A9P6LJQ8_9PEZI</name>
<dbReference type="EC" id="2.6.1.57" evidence="9"/>
<organism evidence="12 13">
    <name type="scientific">Colletotrichum karsti</name>
    <dbReference type="NCBI Taxonomy" id="1095194"/>
    <lineage>
        <taxon>Eukaryota</taxon>
        <taxon>Fungi</taxon>
        <taxon>Dikarya</taxon>
        <taxon>Ascomycota</taxon>
        <taxon>Pezizomycotina</taxon>
        <taxon>Sordariomycetes</taxon>
        <taxon>Hypocreomycetidae</taxon>
        <taxon>Glomerellales</taxon>
        <taxon>Glomerellaceae</taxon>
        <taxon>Colletotrichum</taxon>
        <taxon>Colletotrichum boninense species complex</taxon>
    </lineage>
</organism>
<comment type="catalytic activity">
    <reaction evidence="8">
        <text>an aromatic L-alpha-amino acid + 2-oxoglutarate = an aromatic oxo-acid + L-glutamate</text>
        <dbReference type="Rhea" id="RHEA:17533"/>
        <dbReference type="ChEBI" id="CHEBI:16810"/>
        <dbReference type="ChEBI" id="CHEBI:29985"/>
        <dbReference type="ChEBI" id="CHEBI:73309"/>
        <dbReference type="ChEBI" id="CHEBI:84824"/>
        <dbReference type="EC" id="2.6.1.57"/>
    </reaction>
</comment>
<evidence type="ECO:0000256" key="1">
    <source>
        <dbReference type="ARBA" id="ARBA00001933"/>
    </source>
</evidence>
<feature type="region of interest" description="Disordered" evidence="10">
    <location>
        <begin position="1"/>
        <end position="74"/>
    </location>
</feature>
<comment type="cofactor">
    <cofactor evidence="1">
        <name>pyridoxal 5'-phosphate</name>
        <dbReference type="ChEBI" id="CHEBI:597326"/>
    </cofactor>
</comment>
<dbReference type="InterPro" id="IPR015421">
    <property type="entry name" value="PyrdxlP-dep_Trfase_major"/>
</dbReference>
<evidence type="ECO:0000256" key="5">
    <source>
        <dbReference type="ARBA" id="ARBA00022576"/>
    </source>
</evidence>
<evidence type="ECO:0000256" key="4">
    <source>
        <dbReference type="ARBA" id="ARBA00022490"/>
    </source>
</evidence>
<evidence type="ECO:0000256" key="2">
    <source>
        <dbReference type="ARBA" id="ARBA00004496"/>
    </source>
</evidence>
<evidence type="ECO:0000259" key="11">
    <source>
        <dbReference type="Pfam" id="PF00155"/>
    </source>
</evidence>
<gene>
    <name evidence="12" type="ORF">CkaCkLH20_07441</name>
</gene>
<dbReference type="Pfam" id="PF00155">
    <property type="entry name" value="Aminotran_1_2"/>
    <property type="match status" value="1"/>
</dbReference>
<keyword evidence="6" id="KW-0808">Transferase</keyword>
<dbReference type="InterPro" id="IPR050859">
    <property type="entry name" value="Class-I_PLP-dep_aminotransf"/>
</dbReference>
<evidence type="ECO:0000256" key="9">
    <source>
        <dbReference type="ARBA" id="ARBA00067014"/>
    </source>
</evidence>
<dbReference type="OrthoDB" id="691673at2759"/>
<dbReference type="EMBL" id="JAATWM020000023">
    <property type="protein sequence ID" value="KAF9875175.1"/>
    <property type="molecule type" value="Genomic_DNA"/>
</dbReference>
<dbReference type="GO" id="GO:0008793">
    <property type="term" value="F:aromatic-amino-acid transaminase activity"/>
    <property type="evidence" value="ECO:0007669"/>
    <property type="project" value="TreeGrafter"/>
</dbReference>
<feature type="compositionally biased region" description="Basic and acidic residues" evidence="10">
    <location>
        <begin position="41"/>
        <end position="67"/>
    </location>
</feature>
<dbReference type="PANTHER" id="PTHR42790">
    <property type="entry name" value="AMINOTRANSFERASE"/>
    <property type="match status" value="1"/>
</dbReference>
<dbReference type="GO" id="GO:0047536">
    <property type="term" value="F:2-aminoadipate transaminase activity"/>
    <property type="evidence" value="ECO:0007669"/>
    <property type="project" value="TreeGrafter"/>
</dbReference>
<comment type="subcellular location">
    <subcellularLocation>
        <location evidence="2">Cytoplasm</location>
    </subcellularLocation>
</comment>
<evidence type="ECO:0000256" key="7">
    <source>
        <dbReference type="ARBA" id="ARBA00022898"/>
    </source>
</evidence>
<dbReference type="GO" id="GO:0005737">
    <property type="term" value="C:cytoplasm"/>
    <property type="evidence" value="ECO:0007669"/>
    <property type="project" value="UniProtKB-SubCell"/>
</dbReference>
<comment type="caution">
    <text evidence="12">The sequence shown here is derived from an EMBL/GenBank/DDBJ whole genome shotgun (WGS) entry which is preliminary data.</text>
</comment>
<dbReference type="AlphaFoldDB" id="A0A9P6LJQ8"/>
<dbReference type="CDD" id="cd00609">
    <property type="entry name" value="AAT_like"/>
    <property type="match status" value="1"/>
</dbReference>
<evidence type="ECO:0000256" key="3">
    <source>
        <dbReference type="ARBA" id="ARBA00007441"/>
    </source>
</evidence>
<dbReference type="PANTHER" id="PTHR42790:SF21">
    <property type="entry name" value="AROMATIC_AMINOADIPATE AMINOTRANSFERASE 1"/>
    <property type="match status" value="1"/>
</dbReference>
<dbReference type="Proteomes" id="UP000781932">
    <property type="component" value="Unassembled WGS sequence"/>
</dbReference>
<keyword evidence="7" id="KW-0663">Pyridoxal phosphate</keyword>
<evidence type="ECO:0000313" key="12">
    <source>
        <dbReference type="EMBL" id="KAF9875175.1"/>
    </source>
</evidence>
<dbReference type="GO" id="GO:0019878">
    <property type="term" value="P:lysine biosynthetic process via aminoadipic acid"/>
    <property type="evidence" value="ECO:0007669"/>
    <property type="project" value="TreeGrafter"/>
</dbReference>
<dbReference type="InterPro" id="IPR015424">
    <property type="entry name" value="PyrdxlP-dep_Trfase"/>
</dbReference>
<keyword evidence="4" id="KW-0963">Cytoplasm</keyword>
<dbReference type="InterPro" id="IPR004839">
    <property type="entry name" value="Aminotransferase_I/II_large"/>
</dbReference>
<dbReference type="SUPFAM" id="SSF53383">
    <property type="entry name" value="PLP-dependent transferases"/>
    <property type="match status" value="1"/>
</dbReference>
<reference evidence="12" key="1">
    <citation type="submission" date="2020-03" db="EMBL/GenBank/DDBJ databases">
        <authorList>
            <person name="He L."/>
        </authorList>
    </citation>
    <scope>NUCLEOTIDE SEQUENCE</scope>
    <source>
        <strain evidence="12">CkLH20</strain>
    </source>
</reference>
<dbReference type="Gene3D" id="3.40.640.10">
    <property type="entry name" value="Type I PLP-dependent aspartate aminotransferase-like (Major domain)"/>
    <property type="match status" value="1"/>
</dbReference>
<reference evidence="12" key="2">
    <citation type="submission" date="2020-11" db="EMBL/GenBank/DDBJ databases">
        <title>Whole genome sequencing of Colletotrichum sp.</title>
        <authorList>
            <person name="Li H."/>
        </authorList>
    </citation>
    <scope>NUCLEOTIDE SEQUENCE</scope>
    <source>
        <strain evidence="12">CkLH20</strain>
    </source>
</reference>
<dbReference type="GO" id="GO:0006571">
    <property type="term" value="P:tyrosine biosynthetic process"/>
    <property type="evidence" value="ECO:0007669"/>
    <property type="project" value="TreeGrafter"/>
</dbReference>
<keyword evidence="5 12" id="KW-0032">Aminotransferase</keyword>
<feature type="compositionally biased region" description="Polar residues" evidence="10">
    <location>
        <begin position="1"/>
        <end position="11"/>
    </location>
</feature>